<dbReference type="GO" id="GO:0005634">
    <property type="term" value="C:nucleus"/>
    <property type="evidence" value="ECO:0007669"/>
    <property type="project" value="UniProtKB-SubCell"/>
</dbReference>
<keyword evidence="3" id="KW-0217">Developmental protein</keyword>
<reference evidence="5" key="1">
    <citation type="submission" date="2025-08" db="UniProtKB">
        <authorList>
            <consortium name="Ensembl"/>
        </authorList>
    </citation>
    <scope>IDENTIFICATION</scope>
</reference>
<evidence type="ECO:0008006" key="7">
    <source>
        <dbReference type="Google" id="ProtNLM"/>
    </source>
</evidence>
<accession>A0A8D2M143</accession>
<evidence type="ECO:0000256" key="3">
    <source>
        <dbReference type="ARBA" id="ARBA00022473"/>
    </source>
</evidence>
<reference evidence="5" key="2">
    <citation type="submission" date="2025-09" db="UniProtKB">
        <authorList>
            <consortium name="Ensembl"/>
        </authorList>
    </citation>
    <scope>IDENTIFICATION</scope>
</reference>
<evidence type="ECO:0000313" key="5">
    <source>
        <dbReference type="Ensembl" id="ENSVKKP00000029179.1"/>
    </source>
</evidence>
<sequence length="83" mass="9546">MIVLINASEICVTSENASVGAHEMNTIYCALSFRLFWPKSRCFDYLYHEAEALLRNFPVQATICFYEDSESEEESEEVEHETG</sequence>
<dbReference type="GO" id="GO:0009880">
    <property type="term" value="P:embryonic pattern specification"/>
    <property type="evidence" value="ECO:0007669"/>
    <property type="project" value="TreeGrafter"/>
</dbReference>
<dbReference type="Pfam" id="PF14998">
    <property type="entry name" value="Ripply"/>
    <property type="match status" value="1"/>
</dbReference>
<evidence type="ECO:0000256" key="2">
    <source>
        <dbReference type="ARBA" id="ARBA00006944"/>
    </source>
</evidence>
<protein>
    <recommendedName>
        <fullName evidence="7">Protein ripply2</fullName>
    </recommendedName>
</protein>
<dbReference type="PANTHER" id="PTHR16770">
    <property type="entry name" value="PROTEIN RIPPLY-LIKE"/>
    <property type="match status" value="1"/>
</dbReference>
<dbReference type="GO" id="GO:0000122">
    <property type="term" value="P:negative regulation of transcription by RNA polymerase II"/>
    <property type="evidence" value="ECO:0007669"/>
    <property type="project" value="TreeGrafter"/>
</dbReference>
<dbReference type="PANTHER" id="PTHR16770:SF3">
    <property type="entry name" value="PROTEIN RIPPLY2"/>
    <property type="match status" value="1"/>
</dbReference>
<evidence type="ECO:0000256" key="1">
    <source>
        <dbReference type="ARBA" id="ARBA00004123"/>
    </source>
</evidence>
<name>A0A8D2M143_VARKO</name>
<comment type="subcellular location">
    <subcellularLocation>
        <location evidence="1">Nucleus</location>
    </subcellularLocation>
</comment>
<keyword evidence="6" id="KW-1185">Reference proteome</keyword>
<dbReference type="Ensembl" id="ENSVKKT00000029871.1">
    <property type="protein sequence ID" value="ENSVKKP00000029179.1"/>
    <property type="gene ID" value="ENSVKKG00000018772.1"/>
</dbReference>
<dbReference type="InterPro" id="IPR028127">
    <property type="entry name" value="Ripply_fam"/>
</dbReference>
<dbReference type="Proteomes" id="UP000694545">
    <property type="component" value="Unplaced"/>
</dbReference>
<keyword evidence="4" id="KW-0539">Nucleus</keyword>
<evidence type="ECO:0000256" key="4">
    <source>
        <dbReference type="ARBA" id="ARBA00023242"/>
    </source>
</evidence>
<comment type="similarity">
    <text evidence="2">Belongs to the ripply family.</text>
</comment>
<evidence type="ECO:0000313" key="6">
    <source>
        <dbReference type="Proteomes" id="UP000694545"/>
    </source>
</evidence>
<proteinExistence type="inferred from homology"/>
<organism evidence="5 6">
    <name type="scientific">Varanus komodoensis</name>
    <name type="common">Komodo dragon</name>
    <dbReference type="NCBI Taxonomy" id="61221"/>
    <lineage>
        <taxon>Eukaryota</taxon>
        <taxon>Metazoa</taxon>
        <taxon>Chordata</taxon>
        <taxon>Craniata</taxon>
        <taxon>Vertebrata</taxon>
        <taxon>Euteleostomi</taxon>
        <taxon>Lepidosauria</taxon>
        <taxon>Squamata</taxon>
        <taxon>Bifurcata</taxon>
        <taxon>Unidentata</taxon>
        <taxon>Episquamata</taxon>
        <taxon>Toxicofera</taxon>
        <taxon>Anguimorpha</taxon>
        <taxon>Paleoanguimorpha</taxon>
        <taxon>Varanoidea</taxon>
        <taxon>Varanidae</taxon>
        <taxon>Varanus</taxon>
    </lineage>
</organism>
<dbReference type="AlphaFoldDB" id="A0A8D2M143"/>